<dbReference type="EMBL" id="MU268475">
    <property type="protein sequence ID" value="KAH7904435.1"/>
    <property type="molecule type" value="Genomic_DNA"/>
</dbReference>
<gene>
    <name evidence="1" type="ORF">BJ138DRAFT_1237558</name>
</gene>
<proteinExistence type="predicted"/>
<comment type="caution">
    <text evidence="1">The sequence shown here is derived from an EMBL/GenBank/DDBJ whole genome shotgun (WGS) entry which is preliminary data.</text>
</comment>
<accession>A0ACB7ZTA6</accession>
<evidence type="ECO:0000313" key="1">
    <source>
        <dbReference type="EMBL" id="KAH7904435.1"/>
    </source>
</evidence>
<evidence type="ECO:0000313" key="2">
    <source>
        <dbReference type="Proteomes" id="UP000790377"/>
    </source>
</evidence>
<dbReference type="Proteomes" id="UP000790377">
    <property type="component" value="Unassembled WGS sequence"/>
</dbReference>
<sequence>MSQHHHSDDESAANTAALKRRVATLEEEKAQFQEDSENKKNRGNAYVLHGRVIRRLVSLTDHVEYMIGEFDRRAALDDPEEAHSEEQERLYRSYKELIRWIPSIRKLLSSDSDVYDLATVYSQLMHGADGARGDDCANLKVAVAAWLMEDGATNLQTRYKFGRGFYHETTGRLICPADYNWDDPIVKENIRSYHPDYLVTANSWPTFLYEDNKFYPDDPERGLFRGSLLVKAFKFIFTSPSSASGTHPGGEEPALQPSQKRLKTSSDRRTRSNIAALMGMKAVQPRAIAYIAVQVRFALSSCGSWRIVDEDFDYEAFHNSIVDYFELPPTPEDKTAVEELLLWWNRQVFGRTNSSVYRPQPVKKLSVYRSLARRPKPAAQSRSNQGSSATHPRI</sequence>
<name>A0ACB7ZTA6_9AGAM</name>
<keyword evidence="2" id="KW-1185">Reference proteome</keyword>
<protein>
    <submittedName>
        <fullName evidence="1">Uncharacterized protein</fullName>
    </submittedName>
</protein>
<organism evidence="1 2">
    <name type="scientific">Hygrophoropsis aurantiaca</name>
    <dbReference type="NCBI Taxonomy" id="72124"/>
    <lineage>
        <taxon>Eukaryota</taxon>
        <taxon>Fungi</taxon>
        <taxon>Dikarya</taxon>
        <taxon>Basidiomycota</taxon>
        <taxon>Agaricomycotina</taxon>
        <taxon>Agaricomycetes</taxon>
        <taxon>Agaricomycetidae</taxon>
        <taxon>Boletales</taxon>
        <taxon>Coniophorineae</taxon>
        <taxon>Hygrophoropsidaceae</taxon>
        <taxon>Hygrophoropsis</taxon>
    </lineage>
</organism>
<reference evidence="1" key="1">
    <citation type="journal article" date="2021" name="New Phytol.">
        <title>Evolutionary innovations through gain and loss of genes in the ectomycorrhizal Boletales.</title>
        <authorList>
            <person name="Wu G."/>
            <person name="Miyauchi S."/>
            <person name="Morin E."/>
            <person name="Kuo A."/>
            <person name="Drula E."/>
            <person name="Varga T."/>
            <person name="Kohler A."/>
            <person name="Feng B."/>
            <person name="Cao Y."/>
            <person name="Lipzen A."/>
            <person name="Daum C."/>
            <person name="Hundley H."/>
            <person name="Pangilinan J."/>
            <person name="Johnson J."/>
            <person name="Barry K."/>
            <person name="LaButti K."/>
            <person name="Ng V."/>
            <person name="Ahrendt S."/>
            <person name="Min B."/>
            <person name="Choi I.G."/>
            <person name="Park H."/>
            <person name="Plett J.M."/>
            <person name="Magnuson J."/>
            <person name="Spatafora J.W."/>
            <person name="Nagy L.G."/>
            <person name="Henrissat B."/>
            <person name="Grigoriev I.V."/>
            <person name="Yang Z.L."/>
            <person name="Xu J."/>
            <person name="Martin F.M."/>
        </authorList>
    </citation>
    <scope>NUCLEOTIDE SEQUENCE</scope>
    <source>
        <strain evidence="1">ATCC 28755</strain>
    </source>
</reference>